<proteinExistence type="predicted"/>
<dbReference type="OrthoDB" id="5450801at2"/>
<dbReference type="EMBL" id="QMIF01000004">
    <property type="protein sequence ID" value="TVM34618.1"/>
    <property type="molecule type" value="Genomic_DNA"/>
</dbReference>
<gene>
    <name evidence="2" type="ORF">DQK91_08585</name>
    <name evidence="1" type="ORF">E8L03_00405</name>
</gene>
<evidence type="ECO:0000313" key="2">
    <source>
        <dbReference type="EMBL" id="TVM34618.1"/>
    </source>
</evidence>
<organism evidence="2 3">
    <name type="scientific">Oceanidesulfovibrio marinus</name>
    <dbReference type="NCBI Taxonomy" id="370038"/>
    <lineage>
        <taxon>Bacteria</taxon>
        <taxon>Pseudomonadati</taxon>
        <taxon>Thermodesulfobacteriota</taxon>
        <taxon>Desulfovibrionia</taxon>
        <taxon>Desulfovibrionales</taxon>
        <taxon>Desulfovibrionaceae</taxon>
        <taxon>Oceanidesulfovibrio</taxon>
    </lineage>
</organism>
<reference evidence="1 4" key="2">
    <citation type="submission" date="2019-04" db="EMBL/GenBank/DDBJ databases">
        <title>Isolation and culture of sulfate reducing bacteria from the cold seep of the South China Sea.</title>
        <authorList>
            <person name="Sun C."/>
            <person name="Liu R."/>
        </authorList>
    </citation>
    <scope>NUCLEOTIDE SEQUENCE [LARGE SCALE GENOMIC DNA]</scope>
    <source>
        <strain evidence="1 4">CS1</strain>
    </source>
</reference>
<dbReference type="RefSeq" id="WP_144304938.1">
    <property type="nucleotide sequence ID" value="NZ_CP039543.1"/>
</dbReference>
<evidence type="ECO:0000313" key="4">
    <source>
        <dbReference type="Proteomes" id="UP000503251"/>
    </source>
</evidence>
<dbReference type="AlphaFoldDB" id="A0A6P1ZIJ4"/>
<name>A0A6P1ZIJ4_9BACT</name>
<accession>A0A6P1ZIJ4</accession>
<protein>
    <submittedName>
        <fullName evidence="2">Uncharacterized protein</fullName>
    </submittedName>
</protein>
<sequence>MHPFPSASGTKRGSSVRRLVLRPLIGLTLAAAITTPAMELSAKSSVIPESEKVLFEERVLMPSPGEIFAALDRMGVRDWSGAASFDTRYDYPDNVLRALNLGVRAADGFLAIQARDKAKLGEMISVIMPLAEELMVGETLLAEGRRIEEMASREEWDALRMELDSLRRKIIAEMERLGDQDLALLVSAGGWLEGLRATTATLEMSYDPRASSLLHQPALVKHFITRIQALRPEMRNHPAVQRLSIELESIRNLIDVDFGEPVPQKNVTTLHKLSETLVEEIEAG</sequence>
<dbReference type="Proteomes" id="UP000503251">
    <property type="component" value="Chromosome"/>
</dbReference>
<reference evidence="2 3" key="1">
    <citation type="submission" date="2018-06" db="EMBL/GenBank/DDBJ databases">
        <title>Complete genome of Desulfovibrio marinus P48SEP.</title>
        <authorList>
            <person name="Crispim J.S."/>
            <person name="Vidigal P.M.P."/>
            <person name="Silva L.C.F."/>
            <person name="Araujo L.C."/>
            <person name="Laguardia C.N."/>
            <person name="Dias R.S."/>
            <person name="Sousa M.P."/>
            <person name="Paula S.O."/>
            <person name="Silva C."/>
        </authorList>
    </citation>
    <scope>NUCLEOTIDE SEQUENCE [LARGE SCALE GENOMIC DNA]</scope>
    <source>
        <strain evidence="2 3">P48SEP</strain>
    </source>
</reference>
<dbReference type="EMBL" id="CP039543">
    <property type="protein sequence ID" value="QJT07469.1"/>
    <property type="molecule type" value="Genomic_DNA"/>
</dbReference>
<keyword evidence="4" id="KW-1185">Reference proteome</keyword>
<evidence type="ECO:0000313" key="1">
    <source>
        <dbReference type="EMBL" id="QJT07469.1"/>
    </source>
</evidence>
<dbReference type="Proteomes" id="UP000434052">
    <property type="component" value="Unassembled WGS sequence"/>
</dbReference>
<evidence type="ECO:0000313" key="3">
    <source>
        <dbReference type="Proteomes" id="UP000434052"/>
    </source>
</evidence>